<comment type="caution">
    <text evidence="1">The sequence shown here is derived from an EMBL/GenBank/DDBJ whole genome shotgun (WGS) entry which is preliminary data.</text>
</comment>
<gene>
    <name evidence="1" type="ORF">MNOR_LOCUS30451</name>
</gene>
<evidence type="ECO:0000313" key="1">
    <source>
        <dbReference type="EMBL" id="CAL4149469.1"/>
    </source>
</evidence>
<sequence>MDAWVRKLTLLLLAMPTILLLLSYNSRSEMYYENNRKLLTNEIAKRKQQMVSVSHPDCRKLFQIGGYYQKEFPGEDVDMESVYRNLSELVPPTAVDQGMMTPTRLQAVNGSLPYLPCRVQLYGAKQLRHCLLRRSSITKNDINYDDGHKRSDLKSRNVIPTWLAFVGDSKMKDKFVAIVFGLRAEFNWSTSLDPQTNGLYVPVSMEYLENALATEVMLSMRAVSHDGLLQVDFVWSSRGIVTDSGKNNPVQLLNRWTTTSEDIPHLIVMGMGYWTFMRALQLRQNFLAPYDAILKNWMQAKDVLVSLAARTNVLVWPQGRKRECVAFDHIRSKHFEISDILYH</sequence>
<name>A0AAV2RZG7_MEGNR</name>
<organism evidence="1 2">
    <name type="scientific">Meganyctiphanes norvegica</name>
    <name type="common">Northern krill</name>
    <name type="synonym">Thysanopoda norvegica</name>
    <dbReference type="NCBI Taxonomy" id="48144"/>
    <lineage>
        <taxon>Eukaryota</taxon>
        <taxon>Metazoa</taxon>
        <taxon>Ecdysozoa</taxon>
        <taxon>Arthropoda</taxon>
        <taxon>Crustacea</taxon>
        <taxon>Multicrustacea</taxon>
        <taxon>Malacostraca</taxon>
        <taxon>Eumalacostraca</taxon>
        <taxon>Eucarida</taxon>
        <taxon>Euphausiacea</taxon>
        <taxon>Euphausiidae</taxon>
        <taxon>Meganyctiphanes</taxon>
    </lineage>
</organism>
<accession>A0AAV2RZG7</accession>
<evidence type="ECO:0000313" key="2">
    <source>
        <dbReference type="Proteomes" id="UP001497623"/>
    </source>
</evidence>
<protein>
    <recommendedName>
        <fullName evidence="3">Hexosyltransferase</fullName>
    </recommendedName>
</protein>
<dbReference type="AlphaFoldDB" id="A0AAV2RZG7"/>
<dbReference type="Proteomes" id="UP001497623">
    <property type="component" value="Unassembled WGS sequence"/>
</dbReference>
<evidence type="ECO:0008006" key="3">
    <source>
        <dbReference type="Google" id="ProtNLM"/>
    </source>
</evidence>
<reference evidence="1 2" key="1">
    <citation type="submission" date="2024-05" db="EMBL/GenBank/DDBJ databases">
        <authorList>
            <person name="Wallberg A."/>
        </authorList>
    </citation>
    <scope>NUCLEOTIDE SEQUENCE [LARGE SCALE GENOMIC DNA]</scope>
</reference>
<proteinExistence type="predicted"/>
<feature type="non-terminal residue" evidence="1">
    <location>
        <position position="343"/>
    </location>
</feature>
<dbReference type="EMBL" id="CAXKWB010037251">
    <property type="protein sequence ID" value="CAL4149469.1"/>
    <property type="molecule type" value="Genomic_DNA"/>
</dbReference>
<keyword evidence="2" id="KW-1185">Reference proteome</keyword>